<dbReference type="PROSITE" id="PS51085">
    <property type="entry name" value="2FE2S_FER_2"/>
    <property type="match status" value="1"/>
</dbReference>
<dbReference type="Gene3D" id="3.10.20.740">
    <property type="match status" value="1"/>
</dbReference>
<evidence type="ECO:0000256" key="3">
    <source>
        <dbReference type="ARBA" id="ARBA00023004"/>
    </source>
</evidence>
<evidence type="ECO:0000256" key="1">
    <source>
        <dbReference type="ARBA" id="ARBA00022485"/>
    </source>
</evidence>
<proteinExistence type="predicted"/>
<keyword evidence="3" id="KW-0408">Iron</keyword>
<dbReference type="InterPro" id="IPR036010">
    <property type="entry name" value="2Fe-2S_ferredoxin-like_sf"/>
</dbReference>
<dbReference type="RefSeq" id="WP_220634861.1">
    <property type="nucleotide sequence ID" value="NZ_CAJQUM010000001.1"/>
</dbReference>
<dbReference type="InterPro" id="IPR001041">
    <property type="entry name" value="2Fe-2S_ferredoxin-type"/>
</dbReference>
<evidence type="ECO:0000313" key="8">
    <source>
        <dbReference type="Proteomes" id="UP000742786"/>
    </source>
</evidence>
<dbReference type="EMBL" id="CAJQUM010000001">
    <property type="protein sequence ID" value="CAG4882829.1"/>
    <property type="molecule type" value="Genomic_DNA"/>
</dbReference>
<dbReference type="CDD" id="cd00207">
    <property type="entry name" value="fer2"/>
    <property type="match status" value="1"/>
</dbReference>
<gene>
    <name evidence="6" type="ORF">GTOL_10711</name>
    <name evidence="7" type="ORF">GTOL_13264</name>
</gene>
<keyword evidence="4" id="KW-0411">Iron-sulfur</keyword>
<dbReference type="InterPro" id="IPR050157">
    <property type="entry name" value="PSI_iron-sulfur_center"/>
</dbReference>
<dbReference type="GO" id="GO:0046872">
    <property type="term" value="F:metal ion binding"/>
    <property type="evidence" value="ECO:0007669"/>
    <property type="project" value="UniProtKB-KW"/>
</dbReference>
<dbReference type="PANTHER" id="PTHR24960">
    <property type="entry name" value="PHOTOSYSTEM I IRON-SULFUR CENTER-RELATED"/>
    <property type="match status" value="1"/>
</dbReference>
<dbReference type="Pfam" id="PF12838">
    <property type="entry name" value="Fer4_7"/>
    <property type="match status" value="1"/>
</dbReference>
<dbReference type="Pfam" id="PF13510">
    <property type="entry name" value="Fer2_4"/>
    <property type="match status" value="1"/>
</dbReference>
<evidence type="ECO:0000256" key="2">
    <source>
        <dbReference type="ARBA" id="ARBA00022723"/>
    </source>
</evidence>
<evidence type="ECO:0000313" key="7">
    <source>
        <dbReference type="EMBL" id="CAG4885381.1"/>
    </source>
</evidence>
<dbReference type="InterPro" id="IPR017896">
    <property type="entry name" value="4Fe4S_Fe-S-bd"/>
</dbReference>
<dbReference type="EMBL" id="CAJQUM010000001">
    <property type="protein sequence ID" value="CAG4885381.1"/>
    <property type="molecule type" value="Genomic_DNA"/>
</dbReference>
<dbReference type="AlphaFoldDB" id="A0A916J5I9"/>
<name>A0A916J5I9_9PROT</name>
<dbReference type="Proteomes" id="UP000742786">
    <property type="component" value="Unassembled WGS sequence"/>
</dbReference>
<feature type="domain" description="2Fe-2S ferredoxin-type" evidence="5">
    <location>
        <begin position="2"/>
        <end position="82"/>
    </location>
</feature>
<dbReference type="SUPFAM" id="SSF54862">
    <property type="entry name" value="4Fe-4S ferredoxins"/>
    <property type="match status" value="1"/>
</dbReference>
<sequence length="223" mass="24516">MSEIVLTIDGKEVTAKAGMTVLQAAQQAGIHIPTVCHHEKLEAFGGCRLCMVEVESRGWTSYVVSCLYPVAKDIVVRTRSEKVDKIRKVLVEELMAHAPDAPELVKLAEEYGADRNRFEREASFCILCGLCVRYCDEVKHKNAVSFFDNGAVRQIAFIPEVAKTECWDCQECFALCPTSYAQAAYMLTEALAFPGLVKTAVHDAKAHKAKPAVIPITPVPVTA</sequence>
<keyword evidence="1" id="KW-0004">4Fe-4S</keyword>
<keyword evidence="2" id="KW-0479">Metal-binding</keyword>
<dbReference type="Gene3D" id="3.30.70.20">
    <property type="match status" value="1"/>
</dbReference>
<evidence type="ECO:0000313" key="6">
    <source>
        <dbReference type="EMBL" id="CAG4882829.1"/>
    </source>
</evidence>
<reference evidence="6" key="1">
    <citation type="submission" date="2021-04" db="EMBL/GenBank/DDBJ databases">
        <authorList>
            <person name="Hornung B."/>
        </authorList>
    </citation>
    <scope>NUCLEOTIDE SEQUENCE</scope>
    <source>
        <strain evidence="6">G5G6</strain>
    </source>
</reference>
<evidence type="ECO:0000256" key="4">
    <source>
        <dbReference type="ARBA" id="ARBA00023014"/>
    </source>
</evidence>
<dbReference type="SUPFAM" id="SSF54292">
    <property type="entry name" value="2Fe-2S ferredoxin-like"/>
    <property type="match status" value="1"/>
</dbReference>
<accession>A0A916J5I9</accession>
<evidence type="ECO:0000259" key="5">
    <source>
        <dbReference type="PROSITE" id="PS51085"/>
    </source>
</evidence>
<comment type="caution">
    <text evidence="6">The sequence shown here is derived from an EMBL/GenBank/DDBJ whole genome shotgun (WGS) entry which is preliminary data.</text>
</comment>
<keyword evidence="8" id="KW-1185">Reference proteome</keyword>
<dbReference type="GO" id="GO:0051539">
    <property type="term" value="F:4 iron, 4 sulfur cluster binding"/>
    <property type="evidence" value="ECO:0007669"/>
    <property type="project" value="UniProtKB-KW"/>
</dbReference>
<protein>
    <submittedName>
        <fullName evidence="6">(2Fe-2S)-binding protein</fullName>
    </submittedName>
</protein>
<organism evidence="6 8">
    <name type="scientific">Georgfuchsia toluolica</name>
    <dbReference type="NCBI Taxonomy" id="424218"/>
    <lineage>
        <taxon>Bacteria</taxon>
        <taxon>Pseudomonadati</taxon>
        <taxon>Pseudomonadota</taxon>
        <taxon>Betaproteobacteria</taxon>
        <taxon>Nitrosomonadales</taxon>
        <taxon>Sterolibacteriaceae</taxon>
        <taxon>Georgfuchsia</taxon>
    </lineage>
</organism>
<dbReference type="PANTHER" id="PTHR24960:SF84">
    <property type="entry name" value="HYDROGENASE SUBUNIT"/>
    <property type="match status" value="1"/>
</dbReference>